<accession>A0A4V2ZTP9</accession>
<proteinExistence type="predicted"/>
<evidence type="ECO:0000313" key="1">
    <source>
        <dbReference type="EMBL" id="TDF97874.1"/>
    </source>
</evidence>
<name>A0A4V2ZTP9_9MICC</name>
<dbReference type="Proteomes" id="UP000295511">
    <property type="component" value="Unassembled WGS sequence"/>
</dbReference>
<sequence length="107" mass="12203">MDIVDFLSERLDEDEAASLRLLADRTVSEAGKWYERRLLLECESKRRLLKIVESARQAALAAMLGNTPGQDGRWIPELIAWTTKSLNALALPYSDHPNFEEEWLTDA</sequence>
<dbReference type="EMBL" id="SMRU01000007">
    <property type="protein sequence ID" value="TDF97874.1"/>
    <property type="molecule type" value="Genomic_DNA"/>
</dbReference>
<dbReference type="RefSeq" id="WP_133203634.1">
    <property type="nucleotide sequence ID" value="NZ_SMRU01000007.1"/>
</dbReference>
<dbReference type="InterPro" id="IPR046193">
    <property type="entry name" value="DUF6221"/>
</dbReference>
<gene>
    <name evidence="1" type="ORF">E1809_07665</name>
</gene>
<reference evidence="1 2" key="1">
    <citation type="submission" date="2019-03" db="EMBL/GenBank/DDBJ databases">
        <title>Whole genome sequence of Arthrobacter sp JH1-1.</title>
        <authorList>
            <person name="Trinh H.N."/>
        </authorList>
    </citation>
    <scope>NUCLEOTIDE SEQUENCE [LARGE SCALE GENOMIC DNA]</scope>
    <source>
        <strain evidence="1 2">JH1-1</strain>
    </source>
</reference>
<keyword evidence="2" id="KW-1185">Reference proteome</keyword>
<dbReference type="Pfam" id="PF19730">
    <property type="entry name" value="DUF6221"/>
    <property type="match status" value="1"/>
</dbReference>
<comment type="caution">
    <text evidence="1">The sequence shown here is derived from an EMBL/GenBank/DDBJ whole genome shotgun (WGS) entry which is preliminary data.</text>
</comment>
<evidence type="ECO:0000313" key="2">
    <source>
        <dbReference type="Proteomes" id="UP000295511"/>
    </source>
</evidence>
<organism evidence="1 2">
    <name type="scientific">Arthrobacter terricola</name>
    <dbReference type="NCBI Taxonomy" id="2547396"/>
    <lineage>
        <taxon>Bacteria</taxon>
        <taxon>Bacillati</taxon>
        <taxon>Actinomycetota</taxon>
        <taxon>Actinomycetes</taxon>
        <taxon>Micrococcales</taxon>
        <taxon>Micrococcaceae</taxon>
        <taxon>Arthrobacter</taxon>
    </lineage>
</organism>
<protein>
    <submittedName>
        <fullName evidence="1">Uncharacterized protein</fullName>
    </submittedName>
</protein>
<dbReference type="AlphaFoldDB" id="A0A4V2ZTP9"/>
<dbReference type="OrthoDB" id="4290974at2"/>